<dbReference type="EMBL" id="NHYE01005274">
    <property type="protein sequence ID" value="PPQ75281.1"/>
    <property type="molecule type" value="Genomic_DNA"/>
</dbReference>
<dbReference type="OrthoDB" id="3238794at2759"/>
<dbReference type="AlphaFoldDB" id="A0A409W9W3"/>
<name>A0A409W9W3_9AGAR</name>
<dbReference type="FunFam" id="3.40.225.10:FF:000009">
    <property type="entry name" value="Class II aldolase/adducin N-terminal"/>
    <property type="match status" value="1"/>
</dbReference>
<dbReference type="Gene3D" id="3.60.21.70">
    <property type="entry name" value="PhoD-like phosphatase"/>
    <property type="match status" value="2"/>
</dbReference>
<dbReference type="PANTHER" id="PTHR43606">
    <property type="entry name" value="PHOSPHATASE, PUTATIVE (AFU_ORTHOLOGUE AFUA_6G08710)-RELATED"/>
    <property type="match status" value="1"/>
</dbReference>
<dbReference type="Pfam" id="PF09423">
    <property type="entry name" value="PhoD"/>
    <property type="match status" value="2"/>
</dbReference>
<dbReference type="CDD" id="cd07389">
    <property type="entry name" value="MPP_PhoD"/>
    <property type="match status" value="1"/>
</dbReference>
<proteinExistence type="predicted"/>
<dbReference type="Proteomes" id="UP000284706">
    <property type="component" value="Unassembled WGS sequence"/>
</dbReference>
<dbReference type="SMART" id="SM01007">
    <property type="entry name" value="Aldolase_II"/>
    <property type="match status" value="1"/>
</dbReference>
<dbReference type="SUPFAM" id="SSF53639">
    <property type="entry name" value="AraD/HMP-PK domain-like"/>
    <property type="match status" value="1"/>
</dbReference>
<dbReference type="InterPro" id="IPR032093">
    <property type="entry name" value="PhoD_N"/>
</dbReference>
<dbReference type="InterPro" id="IPR001303">
    <property type="entry name" value="Aldolase_II/adducin_N"/>
</dbReference>
<dbReference type="InParanoid" id="A0A409W9W3"/>
<dbReference type="PANTHER" id="PTHR43606:SF7">
    <property type="entry name" value="PHOSPHATASE, PUTATIVE (AFU_ORTHOLOGUE AFUA_6G08710)-RELATED"/>
    <property type="match status" value="1"/>
</dbReference>
<feature type="domain" description="Class II aldolase/adducin N-terminal" evidence="1">
    <location>
        <begin position="42"/>
        <end position="243"/>
    </location>
</feature>
<sequence length="840" mass="92263">MATINPSENGLRAAMLDTDQQKKFPVPPTFGSKLEEREYLKFRLAQAFRIFGHLGYNEGVAGHITVRDPVKPDCFWVNPFVRLLQQSSARPSDLLLVEYVLFVLVLSLLLNHSSHEGKILEESGPRRLLNTAAYMIHSSLHSARPDVLCAAHTHSMHGKAFSSLGIELDMLTQDTCAFYNDHVLYNQFRGVVLDAEEGKHIAAALGTKKAAILQNHGLLVATNSIEATVFFFIALERACQVQLLADAAAAGFGRRPVQISPEDALNTYKTVGSLQAGWFQGLPEFQLLEAREGCTVYLLILIVQFLNQIKHVQEASKISSIMRTIALSLAGAGYVTANLYERNFAYDSPFVDHPQLAHDTNILHERGLRRRQSVDASQFRDDHYVTFYGGDFSNSPFVWGGGVNFTHSVASGDPFDTSILLWTRAVPIAAADGSLPDQSVPACVAFRIGETADLTKKVIDSGEAFTSYDVDWTVKVEAVGLKPDTKYFYQFTDCVTKSTSPVGTTRTIPSAETAAHSVNGGKPLVLAVFSCSQYQAGWFNAYGFAAHNTSAEIFIHLGDYVADQSWKAGTADSNDTTVGCSFSASGACFTDRKLAAVRAYHEWMPIRQVDPQDKLRIWRNFQIGKLLDLTMLDTRQYDRDVTDLYYNTEVDDHSQQIVFTQLNESGAFDLDAWDGYRAHRARVLNYLYENRIDNTVILSGDSHANWVSDLAHPNDTKTYDPVSGTGAIGVEFAGTAVTSGSSFGSGISPQAADVISRTLTAVNADLQWSEGSYRGFFTLSIDTEHLNATYYAMRNVSFANLDGFASAQFSVKPGQNKLTRPVAGGQVNAGVLKSQVVLGL</sequence>
<dbReference type="InterPro" id="IPR036409">
    <property type="entry name" value="Aldolase_II/adducin_N_sf"/>
</dbReference>
<dbReference type="Gene3D" id="2.60.40.380">
    <property type="entry name" value="Purple acid phosphatase-like, N-terminal"/>
    <property type="match status" value="1"/>
</dbReference>
<dbReference type="InterPro" id="IPR038607">
    <property type="entry name" value="PhoD-like_sf"/>
</dbReference>
<dbReference type="NCBIfam" id="NF004855">
    <property type="entry name" value="PRK06208.1"/>
    <property type="match status" value="1"/>
</dbReference>
<dbReference type="InterPro" id="IPR029052">
    <property type="entry name" value="Metallo-depent_PP-like"/>
</dbReference>
<comment type="caution">
    <text evidence="2">The sequence shown here is derived from an EMBL/GenBank/DDBJ whole genome shotgun (WGS) entry which is preliminary data.</text>
</comment>
<protein>
    <recommendedName>
        <fullName evidence="1">Class II aldolase/adducin N-terminal domain-containing protein</fullName>
    </recommendedName>
</protein>
<dbReference type="Pfam" id="PF00596">
    <property type="entry name" value="Aldolase_II"/>
    <property type="match status" value="1"/>
</dbReference>
<dbReference type="Gene3D" id="3.40.225.10">
    <property type="entry name" value="Class II aldolase/adducin N-terminal domain"/>
    <property type="match status" value="1"/>
</dbReference>
<organism evidence="2 3">
    <name type="scientific">Gymnopilus dilepis</name>
    <dbReference type="NCBI Taxonomy" id="231916"/>
    <lineage>
        <taxon>Eukaryota</taxon>
        <taxon>Fungi</taxon>
        <taxon>Dikarya</taxon>
        <taxon>Basidiomycota</taxon>
        <taxon>Agaricomycotina</taxon>
        <taxon>Agaricomycetes</taxon>
        <taxon>Agaricomycetidae</taxon>
        <taxon>Agaricales</taxon>
        <taxon>Agaricineae</taxon>
        <taxon>Hymenogastraceae</taxon>
        <taxon>Gymnopilus</taxon>
    </lineage>
</organism>
<evidence type="ECO:0000313" key="3">
    <source>
        <dbReference type="Proteomes" id="UP000284706"/>
    </source>
</evidence>
<evidence type="ECO:0000259" key="1">
    <source>
        <dbReference type="SMART" id="SM01007"/>
    </source>
</evidence>
<evidence type="ECO:0000313" key="2">
    <source>
        <dbReference type="EMBL" id="PPQ75281.1"/>
    </source>
</evidence>
<dbReference type="SUPFAM" id="SSF56300">
    <property type="entry name" value="Metallo-dependent phosphatases"/>
    <property type="match status" value="1"/>
</dbReference>
<dbReference type="InterPro" id="IPR052900">
    <property type="entry name" value="Phospholipid_Metab_Enz"/>
</dbReference>
<dbReference type="STRING" id="231916.A0A409W9W3"/>
<accession>A0A409W9W3</accession>
<keyword evidence="3" id="KW-1185">Reference proteome</keyword>
<dbReference type="InterPro" id="IPR018946">
    <property type="entry name" value="PhoD-like_MPP"/>
</dbReference>
<dbReference type="Pfam" id="PF16655">
    <property type="entry name" value="PhoD_N"/>
    <property type="match status" value="1"/>
</dbReference>
<reference evidence="2 3" key="1">
    <citation type="journal article" date="2018" name="Evol. Lett.">
        <title>Horizontal gene cluster transfer increased hallucinogenic mushroom diversity.</title>
        <authorList>
            <person name="Reynolds H.T."/>
            <person name="Vijayakumar V."/>
            <person name="Gluck-Thaler E."/>
            <person name="Korotkin H.B."/>
            <person name="Matheny P.B."/>
            <person name="Slot J.C."/>
        </authorList>
    </citation>
    <scope>NUCLEOTIDE SEQUENCE [LARGE SCALE GENOMIC DNA]</scope>
    <source>
        <strain evidence="2 3">SRW20</strain>
    </source>
</reference>
<gene>
    <name evidence="2" type="ORF">CVT26_015272</name>
</gene>